<dbReference type="GO" id="GO:0031411">
    <property type="term" value="C:gas vesicle"/>
    <property type="evidence" value="ECO:0007669"/>
    <property type="project" value="UniProtKB-SubCell"/>
</dbReference>
<dbReference type="AlphaFoldDB" id="A0A6H1P384"/>
<dbReference type="Proteomes" id="UP000501868">
    <property type="component" value="Chromosome"/>
</dbReference>
<dbReference type="PANTHER" id="PTHR36852:SF1">
    <property type="entry name" value="PROTEIN GVPL 2"/>
    <property type="match status" value="1"/>
</dbReference>
<sequence>MRKQSGIYVFCAIREKEQKKFDKVNINGQENEVYTIHHQEVAMVVSKVKGEVLPERSNLFAHQQTISRIMKEYSVIPMSFGNVFHSEQDVLVIMKHMHDEFEKLFTHLENKIEVGLKVVVKQGWIDQEMLNDPVLSEWKTGKKDISNPASFYDQIQLGEMAQNFVLQLEREVEKEIYNHLLELSEAGKQNNTIPGKILLNAAFLIDREKEDAFDQRVNDLYELWKEKVEFKYSGPWPAYNFVNIRLRIEGKI</sequence>
<evidence type="ECO:0000256" key="3">
    <source>
        <dbReference type="ARBA" id="ARBA00035643"/>
    </source>
</evidence>
<organism evidence="4 5">
    <name type="scientific">Priestia megaterium</name>
    <name type="common">Bacillus megaterium</name>
    <dbReference type="NCBI Taxonomy" id="1404"/>
    <lineage>
        <taxon>Bacteria</taxon>
        <taxon>Bacillati</taxon>
        <taxon>Bacillota</taxon>
        <taxon>Bacilli</taxon>
        <taxon>Bacillales</taxon>
        <taxon>Bacillaceae</taxon>
        <taxon>Priestia</taxon>
    </lineage>
</organism>
<protein>
    <submittedName>
        <fullName evidence="4">GvpL/GvpF family gas vesicle protein</fullName>
    </submittedName>
</protein>
<reference evidence="4 5" key="1">
    <citation type="submission" date="2020-04" db="EMBL/GenBank/DDBJ databases">
        <title>Genome-Wide Identification of 5-Methylcytosine Sites in Bacterial Genomes By High-Throughput Sequencing of MspJI Restriction Fragments.</title>
        <authorList>
            <person name="Wu V."/>
        </authorList>
    </citation>
    <scope>NUCLEOTIDE SEQUENCE [LARGE SCALE GENOMIC DNA]</scope>
    <source>
        <strain evidence="4 5">S2</strain>
    </source>
</reference>
<gene>
    <name evidence="4" type="ORF">HFZ78_15795</name>
</gene>
<evidence type="ECO:0000313" key="5">
    <source>
        <dbReference type="Proteomes" id="UP000501868"/>
    </source>
</evidence>
<dbReference type="InterPro" id="IPR009430">
    <property type="entry name" value="GvpL/GvpF"/>
</dbReference>
<keyword evidence="1" id="KW-0304">Gas vesicle</keyword>
<proteinExistence type="inferred from homology"/>
<dbReference type="Pfam" id="PF06386">
    <property type="entry name" value="GvpL_GvpF"/>
    <property type="match status" value="1"/>
</dbReference>
<evidence type="ECO:0000256" key="1">
    <source>
        <dbReference type="ARBA" id="ARBA00022987"/>
    </source>
</evidence>
<name>A0A6H1P384_PRIMG</name>
<accession>A0A6H1P384</accession>
<evidence type="ECO:0000313" key="4">
    <source>
        <dbReference type="EMBL" id="QIZ08013.1"/>
    </source>
</evidence>
<reference evidence="4 5" key="2">
    <citation type="submission" date="2020-04" db="EMBL/GenBank/DDBJ databases">
        <authorList>
            <person name="Fomenkov A."/>
            <person name="Anton B.P."/>
            <person name="Roberts R.J."/>
        </authorList>
    </citation>
    <scope>NUCLEOTIDE SEQUENCE [LARGE SCALE GENOMIC DNA]</scope>
    <source>
        <strain evidence="4 5">S2</strain>
    </source>
</reference>
<comment type="subcellular location">
    <subcellularLocation>
        <location evidence="2">Gas vesicle</location>
    </subcellularLocation>
</comment>
<comment type="similarity">
    <text evidence="3">Belongs to the gas vesicle GvpF/GvpL family.</text>
</comment>
<dbReference type="EMBL" id="CP051128">
    <property type="protein sequence ID" value="QIZ08013.1"/>
    <property type="molecule type" value="Genomic_DNA"/>
</dbReference>
<dbReference type="GO" id="GO:0031412">
    <property type="term" value="P:gas vesicle organization"/>
    <property type="evidence" value="ECO:0007669"/>
    <property type="project" value="InterPro"/>
</dbReference>
<dbReference type="PANTHER" id="PTHR36852">
    <property type="entry name" value="PROTEIN GVPL 2"/>
    <property type="match status" value="1"/>
</dbReference>
<evidence type="ECO:0000256" key="2">
    <source>
        <dbReference type="ARBA" id="ARBA00035108"/>
    </source>
</evidence>